<keyword evidence="2" id="KW-1185">Reference proteome</keyword>
<evidence type="ECO:0000313" key="1">
    <source>
        <dbReference type="EMBL" id="KAI2644861.1"/>
    </source>
</evidence>
<accession>A0ABQ8L576</accession>
<sequence>MLLSSFKLWCASGFYFGPVVVLTTPASFG</sequence>
<proteinExistence type="predicted"/>
<protein>
    <submittedName>
        <fullName evidence="1">Uncharacterized protein</fullName>
    </submittedName>
</protein>
<name>A0ABQ8L576_LABRO</name>
<evidence type="ECO:0000313" key="2">
    <source>
        <dbReference type="Proteomes" id="UP000830375"/>
    </source>
</evidence>
<gene>
    <name evidence="1" type="ORF">H4Q32_024697</name>
</gene>
<dbReference type="Proteomes" id="UP000830375">
    <property type="component" value="Unassembled WGS sequence"/>
</dbReference>
<organism evidence="1 2">
    <name type="scientific">Labeo rohita</name>
    <name type="common">Indian major carp</name>
    <name type="synonym">Cyprinus rohita</name>
    <dbReference type="NCBI Taxonomy" id="84645"/>
    <lineage>
        <taxon>Eukaryota</taxon>
        <taxon>Metazoa</taxon>
        <taxon>Chordata</taxon>
        <taxon>Craniata</taxon>
        <taxon>Vertebrata</taxon>
        <taxon>Euteleostomi</taxon>
        <taxon>Actinopterygii</taxon>
        <taxon>Neopterygii</taxon>
        <taxon>Teleostei</taxon>
        <taxon>Ostariophysi</taxon>
        <taxon>Cypriniformes</taxon>
        <taxon>Cyprinidae</taxon>
        <taxon>Labeoninae</taxon>
        <taxon>Labeonini</taxon>
        <taxon>Labeo</taxon>
    </lineage>
</organism>
<dbReference type="EMBL" id="JACTAM010002406">
    <property type="protein sequence ID" value="KAI2644861.1"/>
    <property type="molecule type" value="Genomic_DNA"/>
</dbReference>
<comment type="caution">
    <text evidence="1">The sequence shown here is derived from an EMBL/GenBank/DDBJ whole genome shotgun (WGS) entry which is preliminary data.</text>
</comment>
<reference evidence="1 2" key="1">
    <citation type="submission" date="2022-01" db="EMBL/GenBank/DDBJ databases">
        <title>A high-quality chromosome-level genome assembly of rohu carp, Labeo rohita.</title>
        <authorList>
            <person name="Arick M.A. II"/>
            <person name="Hsu C.-Y."/>
            <person name="Magbanua Z."/>
            <person name="Pechanova O."/>
            <person name="Grover C."/>
            <person name="Miller E."/>
            <person name="Thrash A."/>
            <person name="Ezzel L."/>
            <person name="Alam S."/>
            <person name="Benzie J."/>
            <person name="Hamilton M."/>
            <person name="Karsi A."/>
            <person name="Lawrence M.L."/>
            <person name="Peterson D.G."/>
        </authorList>
    </citation>
    <scope>NUCLEOTIDE SEQUENCE [LARGE SCALE GENOMIC DNA]</scope>
    <source>
        <strain evidence="2">BAU-BD-2019</strain>
        <tissue evidence="1">Blood</tissue>
    </source>
</reference>